<sequence>MNIQNKDTKQSTGFTLKKLGNRYFVDGLSGMALGLFSTLIIGLIIKQLGSLIGKGTIGTTLVHIGSIATVMTGAGIGVGVAHKLKASPLVIYASIVSGLVGAYAGKIMSGQAFLEGNILFIGPGEPLGAFIAVMVGIEVGRLVSGKTKLDILLSPMVTILSGSAAGLLVGPSISAFMNGLGHIIEVATVQQPFLMGIFVSVLMGMILTLPISSAALSIILGLNGLAAGAATVGCATQMVGFAVASYRENKMNGLIAQGLGTSMLQVPNIVKNPRIWIPPIIASAILGPVSTLVFKMENNPYGGGMGTSGLVGQLMTYDTMIDSEAGWLIMVKIGLLHVILPAILTYILSKYCRIMGWIKEGDMTLKL</sequence>
<evidence type="ECO:0000256" key="7">
    <source>
        <dbReference type="ARBA" id="ARBA00023136"/>
    </source>
</evidence>
<proteinExistence type="predicted"/>
<feature type="transmembrane region" description="Helical" evidence="8">
    <location>
        <begin position="193"/>
        <end position="219"/>
    </location>
</feature>
<dbReference type="EMBL" id="CP058649">
    <property type="protein sequence ID" value="QUI20985.1"/>
    <property type="molecule type" value="Genomic_DNA"/>
</dbReference>
<feature type="transmembrane region" description="Helical" evidence="8">
    <location>
        <begin position="225"/>
        <end position="246"/>
    </location>
</feature>
<evidence type="ECO:0000256" key="6">
    <source>
        <dbReference type="ARBA" id="ARBA00022989"/>
    </source>
</evidence>
<feature type="domain" description="Phosphotransferase system EIIC" evidence="9">
    <location>
        <begin position="27"/>
        <end position="364"/>
    </location>
</feature>
<keyword evidence="11" id="KW-1185">Reference proteome</keyword>
<gene>
    <name evidence="10" type="ORF">HZI73_01145</name>
</gene>
<dbReference type="GO" id="GO:0005886">
    <property type="term" value="C:plasma membrane"/>
    <property type="evidence" value="ECO:0007669"/>
    <property type="project" value="UniProtKB-SubCell"/>
</dbReference>
<dbReference type="Pfam" id="PF13303">
    <property type="entry name" value="PTS_EIIC_2"/>
    <property type="match status" value="1"/>
</dbReference>
<evidence type="ECO:0000256" key="1">
    <source>
        <dbReference type="ARBA" id="ARBA00004651"/>
    </source>
</evidence>
<feature type="transmembrane region" description="Helical" evidence="8">
    <location>
        <begin position="275"/>
        <end position="294"/>
    </location>
</feature>
<name>A0A8J8MG59_9FIRM</name>
<keyword evidence="7 8" id="KW-0472">Membrane</keyword>
<evidence type="ECO:0000313" key="11">
    <source>
        <dbReference type="Proteomes" id="UP000683246"/>
    </source>
</evidence>
<accession>A0A8J8MG59</accession>
<evidence type="ECO:0000313" key="10">
    <source>
        <dbReference type="EMBL" id="QUI20985.1"/>
    </source>
</evidence>
<dbReference type="GO" id="GO:0009401">
    <property type="term" value="P:phosphoenolpyruvate-dependent sugar phosphotransferase system"/>
    <property type="evidence" value="ECO:0007669"/>
    <property type="project" value="InterPro"/>
</dbReference>
<evidence type="ECO:0000256" key="8">
    <source>
        <dbReference type="SAM" id="Phobius"/>
    </source>
</evidence>
<feature type="transmembrane region" description="Helical" evidence="8">
    <location>
        <begin position="117"/>
        <end position="137"/>
    </location>
</feature>
<feature type="transmembrane region" description="Helical" evidence="8">
    <location>
        <begin position="57"/>
        <end position="80"/>
    </location>
</feature>
<organism evidence="10 11">
    <name type="scientific">Vallitalea pronyensis</name>
    <dbReference type="NCBI Taxonomy" id="1348613"/>
    <lineage>
        <taxon>Bacteria</taxon>
        <taxon>Bacillati</taxon>
        <taxon>Bacillota</taxon>
        <taxon>Clostridia</taxon>
        <taxon>Lachnospirales</taxon>
        <taxon>Vallitaleaceae</taxon>
        <taxon>Vallitalea</taxon>
    </lineage>
</organism>
<dbReference type="Proteomes" id="UP000683246">
    <property type="component" value="Chromosome"/>
</dbReference>
<feature type="transmembrane region" description="Helical" evidence="8">
    <location>
        <begin position="23"/>
        <end position="45"/>
    </location>
</feature>
<dbReference type="GO" id="GO:0008982">
    <property type="term" value="F:protein-N(PI)-phosphohistidine-sugar phosphotransferase activity"/>
    <property type="evidence" value="ECO:0007669"/>
    <property type="project" value="InterPro"/>
</dbReference>
<feature type="transmembrane region" description="Helical" evidence="8">
    <location>
        <begin position="325"/>
        <end position="349"/>
    </location>
</feature>
<protein>
    <submittedName>
        <fullName evidence="10">PTS sugar transporter subunit IIC</fullName>
    </submittedName>
</protein>
<comment type="subcellular location">
    <subcellularLocation>
        <location evidence="1">Cell membrane</location>
        <topology evidence="1">Multi-pass membrane protein</topology>
    </subcellularLocation>
</comment>
<keyword evidence="5 8" id="KW-0812">Transmembrane</keyword>
<evidence type="ECO:0000256" key="2">
    <source>
        <dbReference type="ARBA" id="ARBA00022448"/>
    </source>
</evidence>
<evidence type="ECO:0000256" key="4">
    <source>
        <dbReference type="ARBA" id="ARBA00022597"/>
    </source>
</evidence>
<evidence type="ECO:0000256" key="5">
    <source>
        <dbReference type="ARBA" id="ARBA00022692"/>
    </source>
</evidence>
<feature type="transmembrane region" description="Helical" evidence="8">
    <location>
        <begin position="86"/>
        <end position="105"/>
    </location>
</feature>
<reference evidence="10" key="1">
    <citation type="submission" date="2020-07" db="EMBL/GenBank/DDBJ databases">
        <title>Vallitalea pronyensis genome.</title>
        <authorList>
            <person name="Postec A."/>
        </authorList>
    </citation>
    <scope>NUCLEOTIDE SEQUENCE</scope>
    <source>
        <strain evidence="10">FatNI3</strain>
    </source>
</reference>
<dbReference type="InterPro" id="IPR003352">
    <property type="entry name" value="PTS_EIIC"/>
</dbReference>
<keyword evidence="2" id="KW-0813">Transport</keyword>
<keyword evidence="3" id="KW-1003">Cell membrane</keyword>
<dbReference type="RefSeq" id="WP_212696444.1">
    <property type="nucleotide sequence ID" value="NZ_CP058649.1"/>
</dbReference>
<keyword evidence="6 8" id="KW-1133">Transmembrane helix</keyword>
<dbReference type="AlphaFoldDB" id="A0A8J8MG59"/>
<feature type="transmembrane region" description="Helical" evidence="8">
    <location>
        <begin position="157"/>
        <end position="181"/>
    </location>
</feature>
<dbReference type="KEGG" id="vpy:HZI73_01145"/>
<keyword evidence="4 10" id="KW-0762">Sugar transport</keyword>
<evidence type="ECO:0000259" key="9">
    <source>
        <dbReference type="Pfam" id="PF13303"/>
    </source>
</evidence>
<evidence type="ECO:0000256" key="3">
    <source>
        <dbReference type="ARBA" id="ARBA00022475"/>
    </source>
</evidence>